<name>A0A067M1S2_BOTB1</name>
<dbReference type="Gene3D" id="1.20.1280.50">
    <property type="match status" value="1"/>
</dbReference>
<keyword evidence="3" id="KW-1185">Reference proteome</keyword>
<dbReference type="InParanoid" id="A0A067M1S2"/>
<evidence type="ECO:0000313" key="3">
    <source>
        <dbReference type="Proteomes" id="UP000027195"/>
    </source>
</evidence>
<dbReference type="STRING" id="930990.A0A067M1S2"/>
<evidence type="ECO:0000313" key="2">
    <source>
        <dbReference type="EMBL" id="KDQ09504.1"/>
    </source>
</evidence>
<evidence type="ECO:0000256" key="1">
    <source>
        <dbReference type="SAM" id="MobiDB-lite"/>
    </source>
</evidence>
<feature type="region of interest" description="Disordered" evidence="1">
    <location>
        <begin position="28"/>
        <end position="47"/>
    </location>
</feature>
<dbReference type="HOGENOM" id="CLU_1635115_0_0_1"/>
<dbReference type="EMBL" id="KL198077">
    <property type="protein sequence ID" value="KDQ09504.1"/>
    <property type="molecule type" value="Genomic_DNA"/>
</dbReference>
<dbReference type="Proteomes" id="UP000027195">
    <property type="component" value="Unassembled WGS sequence"/>
</dbReference>
<dbReference type="AlphaFoldDB" id="A0A067M1S2"/>
<accession>A0A067M1S2</accession>
<dbReference type="OrthoDB" id="2884925at2759"/>
<sequence>MQGLRNRSTTLIHINRLPSECISQIFTMGSSPRPMDEEDPTSDDPSWNSPVKPFRLIIPAVCRRWRDIALNTPRLWSTIEFSDAAPFGYSELMLKRSRDCPLSIRVDFSRPKSEITTVLHLLRRYTSNRHISLTIVYTSPEEAGIALAGQVSLGRTSRKLRS</sequence>
<organism evidence="2 3">
    <name type="scientific">Botryobasidium botryosum (strain FD-172 SS1)</name>
    <dbReference type="NCBI Taxonomy" id="930990"/>
    <lineage>
        <taxon>Eukaryota</taxon>
        <taxon>Fungi</taxon>
        <taxon>Dikarya</taxon>
        <taxon>Basidiomycota</taxon>
        <taxon>Agaricomycotina</taxon>
        <taxon>Agaricomycetes</taxon>
        <taxon>Cantharellales</taxon>
        <taxon>Botryobasidiaceae</taxon>
        <taxon>Botryobasidium</taxon>
    </lineage>
</organism>
<reference evidence="3" key="1">
    <citation type="journal article" date="2014" name="Proc. Natl. Acad. Sci. U.S.A.">
        <title>Extensive sampling of basidiomycete genomes demonstrates inadequacy of the white-rot/brown-rot paradigm for wood decay fungi.</title>
        <authorList>
            <person name="Riley R."/>
            <person name="Salamov A.A."/>
            <person name="Brown D.W."/>
            <person name="Nagy L.G."/>
            <person name="Floudas D."/>
            <person name="Held B.W."/>
            <person name="Levasseur A."/>
            <person name="Lombard V."/>
            <person name="Morin E."/>
            <person name="Otillar R."/>
            <person name="Lindquist E.A."/>
            <person name="Sun H."/>
            <person name="LaButti K.M."/>
            <person name="Schmutz J."/>
            <person name="Jabbour D."/>
            <person name="Luo H."/>
            <person name="Baker S.E."/>
            <person name="Pisabarro A.G."/>
            <person name="Walton J.D."/>
            <person name="Blanchette R.A."/>
            <person name="Henrissat B."/>
            <person name="Martin F."/>
            <person name="Cullen D."/>
            <person name="Hibbett D.S."/>
            <person name="Grigoriev I.V."/>
        </authorList>
    </citation>
    <scope>NUCLEOTIDE SEQUENCE [LARGE SCALE GENOMIC DNA]</scope>
    <source>
        <strain evidence="3">FD-172 SS1</strain>
    </source>
</reference>
<gene>
    <name evidence="2" type="ORF">BOTBODRAFT_164638</name>
</gene>
<proteinExistence type="predicted"/>
<protein>
    <submittedName>
        <fullName evidence="2">Uncharacterized protein</fullName>
    </submittedName>
</protein>